<dbReference type="Pfam" id="PF04246">
    <property type="entry name" value="RseC_MucC"/>
    <property type="match status" value="1"/>
</dbReference>
<dbReference type="PIRSF" id="PIRSF004923">
    <property type="entry name" value="RseC"/>
    <property type="match status" value="1"/>
</dbReference>
<sequence>MNEQGLSPPASTQWLEERAVVVALFDGGAWVEAKPQAGCGGCTTPSCGAGLLARKRAPRLPIHTSTPLRIGDHLRLGVPARGFLQGALIVYGLPLLTAILAGGLAEALALAHAGVPLTFVAGLLGGCLLSHHWLQRHRRRHHPILLAVDSRTVSRNDADGFSRGH</sequence>
<keyword evidence="1" id="KW-0812">Transmembrane</keyword>
<dbReference type="Proteomes" id="UP000184346">
    <property type="component" value="Unassembled WGS sequence"/>
</dbReference>
<dbReference type="AlphaFoldDB" id="A0A1M5D9I1"/>
<gene>
    <name evidence="2" type="ORF">SAMN02745148_03168</name>
</gene>
<accession>A0A1M5D9I1</accession>
<evidence type="ECO:0000313" key="2">
    <source>
        <dbReference type="EMBL" id="SHF63555.1"/>
    </source>
</evidence>
<keyword evidence="1" id="KW-1133">Transmembrane helix</keyword>
<keyword evidence="3" id="KW-1185">Reference proteome</keyword>
<evidence type="ECO:0000313" key="3">
    <source>
        <dbReference type="Proteomes" id="UP000184346"/>
    </source>
</evidence>
<feature type="transmembrane region" description="Helical" evidence="1">
    <location>
        <begin position="110"/>
        <end position="130"/>
    </location>
</feature>
<name>A0A1M5D9I1_9GAMM</name>
<reference evidence="2 3" key="1">
    <citation type="submission" date="2016-11" db="EMBL/GenBank/DDBJ databases">
        <authorList>
            <person name="Jaros S."/>
            <person name="Januszkiewicz K."/>
            <person name="Wedrychowicz H."/>
        </authorList>
    </citation>
    <scope>NUCLEOTIDE SEQUENCE [LARGE SCALE GENOMIC DNA]</scope>
    <source>
        <strain evidence="2 3">DSM 19980</strain>
    </source>
</reference>
<dbReference type="EMBL" id="FQUJ01000016">
    <property type="protein sequence ID" value="SHF63555.1"/>
    <property type="molecule type" value="Genomic_DNA"/>
</dbReference>
<dbReference type="PANTHER" id="PTHR35867">
    <property type="entry name" value="PROTEIN RSEC"/>
    <property type="match status" value="1"/>
</dbReference>
<protein>
    <submittedName>
        <fullName evidence="2">Positive regulator of sigma(E), RseC/MucC</fullName>
    </submittedName>
</protein>
<dbReference type="InterPro" id="IPR026268">
    <property type="entry name" value="RseC"/>
</dbReference>
<dbReference type="InterPro" id="IPR007359">
    <property type="entry name" value="SigmaE_reg_RseC_MucC"/>
</dbReference>
<organism evidence="2 3">
    <name type="scientific">Modicisalibacter ilicicola DSM 19980</name>
    <dbReference type="NCBI Taxonomy" id="1121942"/>
    <lineage>
        <taxon>Bacteria</taxon>
        <taxon>Pseudomonadati</taxon>
        <taxon>Pseudomonadota</taxon>
        <taxon>Gammaproteobacteria</taxon>
        <taxon>Oceanospirillales</taxon>
        <taxon>Halomonadaceae</taxon>
        <taxon>Modicisalibacter</taxon>
    </lineage>
</organism>
<proteinExistence type="predicted"/>
<dbReference type="STRING" id="1121942.SAMN02745148_03168"/>
<feature type="transmembrane region" description="Helical" evidence="1">
    <location>
        <begin position="83"/>
        <end position="104"/>
    </location>
</feature>
<dbReference type="OrthoDB" id="9795854at2"/>
<evidence type="ECO:0000256" key="1">
    <source>
        <dbReference type="SAM" id="Phobius"/>
    </source>
</evidence>
<dbReference type="RefSeq" id="WP_072824618.1">
    <property type="nucleotide sequence ID" value="NZ_FQUJ01000016.1"/>
</dbReference>
<keyword evidence="1" id="KW-0472">Membrane</keyword>
<dbReference type="PANTHER" id="PTHR35867:SF1">
    <property type="entry name" value="PROTEIN RSEC"/>
    <property type="match status" value="1"/>
</dbReference>